<dbReference type="Proteomes" id="UP000756346">
    <property type="component" value="Unassembled WGS sequence"/>
</dbReference>
<sequence length="126" mass="13825">MAHHENHDDEMDLSEISTSPESISTPPTYRSLTKINILEEDKLEVSGPSTDMPLFARLGLLPTIEVSESDHPGTDFPSHTADALGITGAATSLGDYFDLCLQHCPLELMINLIHLHLTNREPFTTG</sequence>
<evidence type="ECO:0000256" key="1">
    <source>
        <dbReference type="SAM" id="MobiDB-lite"/>
    </source>
</evidence>
<dbReference type="EMBL" id="JAGTJQ010000013">
    <property type="protein sequence ID" value="KAH7014182.1"/>
    <property type="molecule type" value="Genomic_DNA"/>
</dbReference>
<dbReference type="RefSeq" id="XP_046005149.1">
    <property type="nucleotide sequence ID" value="XM_046157441.1"/>
</dbReference>
<proteinExistence type="predicted"/>
<accession>A0A9P8XRQ5</accession>
<feature type="region of interest" description="Disordered" evidence="1">
    <location>
        <begin position="1"/>
        <end position="28"/>
    </location>
</feature>
<name>A0A9P8XRQ5_9PEZI</name>
<dbReference type="OrthoDB" id="2569497at2759"/>
<protein>
    <submittedName>
        <fullName evidence="2">Uncharacterized protein</fullName>
    </submittedName>
</protein>
<organism evidence="2 3">
    <name type="scientific">Microdochium trichocladiopsis</name>
    <dbReference type="NCBI Taxonomy" id="1682393"/>
    <lineage>
        <taxon>Eukaryota</taxon>
        <taxon>Fungi</taxon>
        <taxon>Dikarya</taxon>
        <taxon>Ascomycota</taxon>
        <taxon>Pezizomycotina</taxon>
        <taxon>Sordariomycetes</taxon>
        <taxon>Xylariomycetidae</taxon>
        <taxon>Xylariales</taxon>
        <taxon>Microdochiaceae</taxon>
        <taxon>Microdochium</taxon>
    </lineage>
</organism>
<feature type="compositionally biased region" description="Low complexity" evidence="1">
    <location>
        <begin position="14"/>
        <end position="28"/>
    </location>
</feature>
<reference evidence="2" key="1">
    <citation type="journal article" date="2021" name="Nat. Commun.">
        <title>Genetic determinants of endophytism in the Arabidopsis root mycobiome.</title>
        <authorList>
            <person name="Mesny F."/>
            <person name="Miyauchi S."/>
            <person name="Thiergart T."/>
            <person name="Pickel B."/>
            <person name="Atanasova L."/>
            <person name="Karlsson M."/>
            <person name="Huettel B."/>
            <person name="Barry K.W."/>
            <person name="Haridas S."/>
            <person name="Chen C."/>
            <person name="Bauer D."/>
            <person name="Andreopoulos W."/>
            <person name="Pangilinan J."/>
            <person name="LaButti K."/>
            <person name="Riley R."/>
            <person name="Lipzen A."/>
            <person name="Clum A."/>
            <person name="Drula E."/>
            <person name="Henrissat B."/>
            <person name="Kohler A."/>
            <person name="Grigoriev I.V."/>
            <person name="Martin F.M."/>
            <person name="Hacquard S."/>
        </authorList>
    </citation>
    <scope>NUCLEOTIDE SEQUENCE</scope>
    <source>
        <strain evidence="2">MPI-CAGE-CH-0230</strain>
    </source>
</reference>
<keyword evidence="3" id="KW-1185">Reference proteome</keyword>
<gene>
    <name evidence="2" type="ORF">B0I36DRAFT_355434</name>
</gene>
<dbReference type="GeneID" id="70186987"/>
<dbReference type="AlphaFoldDB" id="A0A9P8XRQ5"/>
<comment type="caution">
    <text evidence="2">The sequence shown here is derived from an EMBL/GenBank/DDBJ whole genome shotgun (WGS) entry which is preliminary data.</text>
</comment>
<evidence type="ECO:0000313" key="2">
    <source>
        <dbReference type="EMBL" id="KAH7014182.1"/>
    </source>
</evidence>
<evidence type="ECO:0000313" key="3">
    <source>
        <dbReference type="Proteomes" id="UP000756346"/>
    </source>
</evidence>